<reference evidence="3" key="1">
    <citation type="journal article" date="2019" name="Int. J. Syst. Evol. Microbiol.">
        <title>The Global Catalogue of Microorganisms (GCM) 10K type strain sequencing project: providing services to taxonomists for standard genome sequencing and annotation.</title>
        <authorList>
            <consortium name="The Broad Institute Genomics Platform"/>
            <consortium name="The Broad Institute Genome Sequencing Center for Infectious Disease"/>
            <person name="Wu L."/>
            <person name="Ma J."/>
        </authorList>
    </citation>
    <scope>NUCLEOTIDE SEQUENCE [LARGE SCALE GENOMIC DNA]</scope>
    <source>
        <strain evidence="3">KCTC 5701</strain>
    </source>
</reference>
<evidence type="ECO:0000256" key="1">
    <source>
        <dbReference type="SAM" id="MobiDB-lite"/>
    </source>
</evidence>
<sequence>MVFDNIFNSAGKSAGLFSVTTDGSKPQPGADVDFEDADDGTYDDTSTSLFDNAIHGASSRAKVVQETSPEARAILGFLGSFVQTTQASADAQARYARDPGSVSTTAAAGMQESSTTITKHSGLQKDKDLANRPEKDDFAKMPKTPEPPTAPEPTAQEPEPPKTPKTLKPTAEDPPAST</sequence>
<accession>A0ABW0WB39</accession>
<evidence type="ECO:0000313" key="2">
    <source>
        <dbReference type="EMBL" id="MFC5655431.1"/>
    </source>
</evidence>
<feature type="compositionally biased region" description="Polar residues" evidence="1">
    <location>
        <begin position="101"/>
        <end position="121"/>
    </location>
</feature>
<organism evidence="2 3">
    <name type="scientific">Streptomyces nogalater</name>
    <dbReference type="NCBI Taxonomy" id="38314"/>
    <lineage>
        <taxon>Bacteria</taxon>
        <taxon>Bacillati</taxon>
        <taxon>Actinomycetota</taxon>
        <taxon>Actinomycetes</taxon>
        <taxon>Kitasatosporales</taxon>
        <taxon>Streptomycetaceae</taxon>
        <taxon>Streptomyces</taxon>
    </lineage>
</organism>
<feature type="compositionally biased region" description="Acidic residues" evidence="1">
    <location>
        <begin position="32"/>
        <end position="42"/>
    </location>
</feature>
<dbReference type="RefSeq" id="WP_344348340.1">
    <property type="nucleotide sequence ID" value="NZ_BAAASM010000015.1"/>
</dbReference>
<name>A0ABW0WB39_STRNO</name>
<feature type="region of interest" description="Disordered" evidence="1">
    <location>
        <begin position="92"/>
        <end position="178"/>
    </location>
</feature>
<gene>
    <name evidence="2" type="ORF">ACFP3J_07990</name>
</gene>
<proteinExistence type="predicted"/>
<keyword evidence="3" id="KW-1185">Reference proteome</keyword>
<protein>
    <submittedName>
        <fullName evidence="2">Uncharacterized protein</fullName>
    </submittedName>
</protein>
<feature type="region of interest" description="Disordered" evidence="1">
    <location>
        <begin position="18"/>
        <end position="45"/>
    </location>
</feature>
<comment type="caution">
    <text evidence="2">The sequence shown here is derived from an EMBL/GenBank/DDBJ whole genome shotgun (WGS) entry which is preliminary data.</text>
</comment>
<dbReference type="EMBL" id="JBHSOE010000009">
    <property type="protein sequence ID" value="MFC5655431.1"/>
    <property type="molecule type" value="Genomic_DNA"/>
</dbReference>
<dbReference type="Proteomes" id="UP001596065">
    <property type="component" value="Unassembled WGS sequence"/>
</dbReference>
<evidence type="ECO:0000313" key="3">
    <source>
        <dbReference type="Proteomes" id="UP001596065"/>
    </source>
</evidence>
<feature type="compositionally biased region" description="Basic and acidic residues" evidence="1">
    <location>
        <begin position="123"/>
        <end position="140"/>
    </location>
</feature>